<dbReference type="InterPro" id="IPR011990">
    <property type="entry name" value="TPR-like_helical_dom_sf"/>
</dbReference>
<feature type="repeat" description="PPR" evidence="3">
    <location>
        <begin position="189"/>
        <end position="223"/>
    </location>
</feature>
<dbReference type="EMBL" id="GGEC01061165">
    <property type="protein sequence ID" value="MBX41649.1"/>
    <property type="molecule type" value="Transcribed_RNA"/>
</dbReference>
<dbReference type="Pfam" id="PF01535">
    <property type="entry name" value="PPR"/>
    <property type="match status" value="1"/>
</dbReference>
<name>A0A2P2NGR6_RHIMU</name>
<dbReference type="GO" id="GO:0009507">
    <property type="term" value="C:chloroplast"/>
    <property type="evidence" value="ECO:0007669"/>
    <property type="project" value="TreeGrafter"/>
</dbReference>
<accession>A0A2P2NGR6</accession>
<feature type="repeat" description="PPR" evidence="3">
    <location>
        <begin position="118"/>
        <end position="153"/>
    </location>
</feature>
<evidence type="ECO:0000256" key="2">
    <source>
        <dbReference type="ARBA" id="ARBA00022737"/>
    </source>
</evidence>
<evidence type="ECO:0000256" key="3">
    <source>
        <dbReference type="PROSITE-ProRule" id="PRU00708"/>
    </source>
</evidence>
<dbReference type="Pfam" id="PF13041">
    <property type="entry name" value="PPR_2"/>
    <property type="match status" value="3"/>
</dbReference>
<organism evidence="4">
    <name type="scientific">Rhizophora mucronata</name>
    <name type="common">Asiatic mangrove</name>
    <dbReference type="NCBI Taxonomy" id="61149"/>
    <lineage>
        <taxon>Eukaryota</taxon>
        <taxon>Viridiplantae</taxon>
        <taxon>Streptophyta</taxon>
        <taxon>Embryophyta</taxon>
        <taxon>Tracheophyta</taxon>
        <taxon>Spermatophyta</taxon>
        <taxon>Magnoliopsida</taxon>
        <taxon>eudicotyledons</taxon>
        <taxon>Gunneridae</taxon>
        <taxon>Pentapetalae</taxon>
        <taxon>rosids</taxon>
        <taxon>fabids</taxon>
        <taxon>Malpighiales</taxon>
        <taxon>Rhizophoraceae</taxon>
        <taxon>Rhizophora</taxon>
    </lineage>
</organism>
<feature type="repeat" description="PPR" evidence="3">
    <location>
        <begin position="224"/>
        <end position="258"/>
    </location>
</feature>
<sequence length="370" mass="42713">MSKMASSSVCRRLRRIVTADAEKAASKLRKFQRIAAQFKKFSEKDSFRRRSDIYAFTVQRLSRSKSLIEEILEHQKKYEDITNEIFTSRLIGLYGKAGMLVHAQKLFDEMPQLNCPRTVYSFNVLLSAYVQTGTFDNVEELFKVFPEKLGITPDVITYNNVIKAYCEMGKFDSASLLFDEMENKGVEPSLITFNTLLNAFYMNKRFADGEKLWGLMESKNVVPDVRSYNSRLRGLAFERRLVEAVELFDEMKNKGITPNVISYNAMISGFIEDDNLKEVRNWYCKLKEDAMPDRVTYRTLIRFLCEKGDLGLALDLCIESINRNVIVGPSIVQSMVDELLKQSKDNEAKHLVNLVKSNKHFRSFHFALIK</sequence>
<dbReference type="PANTHER" id="PTHR47936">
    <property type="entry name" value="PPR_LONG DOMAIN-CONTAINING PROTEIN"/>
    <property type="match status" value="1"/>
</dbReference>
<dbReference type="PANTHER" id="PTHR47936:SF5">
    <property type="entry name" value="PENTACOTRIPEPTIDE-REPEAT REGION OF PRORP DOMAIN-CONTAINING PROTEIN"/>
    <property type="match status" value="1"/>
</dbReference>
<evidence type="ECO:0000313" key="4">
    <source>
        <dbReference type="EMBL" id="MBX41649.1"/>
    </source>
</evidence>
<dbReference type="PROSITE" id="PS51375">
    <property type="entry name" value="PPR"/>
    <property type="match status" value="4"/>
</dbReference>
<dbReference type="Gene3D" id="1.25.40.10">
    <property type="entry name" value="Tetratricopeptide repeat domain"/>
    <property type="match status" value="3"/>
</dbReference>
<dbReference type="GO" id="GO:0031930">
    <property type="term" value="P:mitochondria-nucleus signaling pathway"/>
    <property type="evidence" value="ECO:0007669"/>
    <property type="project" value="TreeGrafter"/>
</dbReference>
<proteinExistence type="inferred from homology"/>
<reference evidence="4" key="1">
    <citation type="submission" date="2018-02" db="EMBL/GenBank/DDBJ databases">
        <title>Rhizophora mucronata_Transcriptome.</title>
        <authorList>
            <person name="Meera S.P."/>
            <person name="Sreeshan A."/>
            <person name="Augustine A."/>
        </authorList>
    </citation>
    <scope>NUCLEOTIDE SEQUENCE</scope>
    <source>
        <tissue evidence="4">Leaf</tissue>
    </source>
</reference>
<evidence type="ECO:0000256" key="1">
    <source>
        <dbReference type="ARBA" id="ARBA00007626"/>
    </source>
</evidence>
<dbReference type="GO" id="GO:0010019">
    <property type="term" value="P:chloroplast-nucleus signaling pathway"/>
    <property type="evidence" value="ECO:0007669"/>
    <property type="project" value="TreeGrafter"/>
</dbReference>
<dbReference type="NCBIfam" id="TIGR00756">
    <property type="entry name" value="PPR"/>
    <property type="match status" value="3"/>
</dbReference>
<comment type="similarity">
    <text evidence="1">Belongs to the PPR family. P subfamily.</text>
</comment>
<keyword evidence="2" id="KW-0677">Repeat</keyword>
<feature type="repeat" description="PPR" evidence="3">
    <location>
        <begin position="154"/>
        <end position="188"/>
    </location>
</feature>
<dbReference type="AlphaFoldDB" id="A0A2P2NGR6"/>
<dbReference type="InterPro" id="IPR002885">
    <property type="entry name" value="PPR_rpt"/>
</dbReference>
<protein>
    <submittedName>
        <fullName evidence="4">Pentatricopeptide repeat-containing protein</fullName>
    </submittedName>
</protein>